<reference evidence="6 7" key="1">
    <citation type="submission" date="2017-07" db="EMBL/GenBank/DDBJ databases">
        <authorList>
            <person name="Talla V."/>
            <person name="Backstrom N."/>
        </authorList>
    </citation>
    <scope>NUCLEOTIDE SEQUENCE [LARGE SCALE GENOMIC DNA]</scope>
</reference>
<name>A0A5E4QEG9_9NEOP</name>
<dbReference type="GO" id="GO:0005634">
    <property type="term" value="C:nucleus"/>
    <property type="evidence" value="ECO:0007669"/>
    <property type="project" value="UniProtKB-SubCell"/>
</dbReference>
<dbReference type="PANTHER" id="PTHR15840">
    <property type="entry name" value="CGI-121 FAMILY MEMBER"/>
    <property type="match status" value="1"/>
</dbReference>
<dbReference type="GO" id="GO:0005829">
    <property type="term" value="C:cytosol"/>
    <property type="evidence" value="ECO:0007669"/>
    <property type="project" value="TreeGrafter"/>
</dbReference>
<dbReference type="Pfam" id="PF08617">
    <property type="entry name" value="CGI-121"/>
    <property type="match status" value="1"/>
</dbReference>
<dbReference type="GO" id="GO:0000408">
    <property type="term" value="C:EKC/KEOPS complex"/>
    <property type="evidence" value="ECO:0007669"/>
    <property type="project" value="TreeGrafter"/>
</dbReference>
<gene>
    <name evidence="6" type="ORF">LSINAPIS_LOCUS7186</name>
</gene>
<evidence type="ECO:0000256" key="1">
    <source>
        <dbReference type="ARBA" id="ARBA00004123"/>
    </source>
</evidence>
<evidence type="ECO:0008006" key="8">
    <source>
        <dbReference type="Google" id="ProtNLM"/>
    </source>
</evidence>
<dbReference type="InterPro" id="IPR013926">
    <property type="entry name" value="CGI121/TPRKB"/>
</dbReference>
<keyword evidence="7" id="KW-1185">Reference proteome</keyword>
<evidence type="ECO:0000313" key="6">
    <source>
        <dbReference type="EMBL" id="VVC95480.1"/>
    </source>
</evidence>
<organism evidence="6 7">
    <name type="scientific">Leptidea sinapis</name>
    <dbReference type="NCBI Taxonomy" id="189913"/>
    <lineage>
        <taxon>Eukaryota</taxon>
        <taxon>Metazoa</taxon>
        <taxon>Ecdysozoa</taxon>
        <taxon>Arthropoda</taxon>
        <taxon>Hexapoda</taxon>
        <taxon>Insecta</taxon>
        <taxon>Pterygota</taxon>
        <taxon>Neoptera</taxon>
        <taxon>Endopterygota</taxon>
        <taxon>Lepidoptera</taxon>
        <taxon>Glossata</taxon>
        <taxon>Ditrysia</taxon>
        <taxon>Papilionoidea</taxon>
        <taxon>Pieridae</taxon>
        <taxon>Dismorphiinae</taxon>
        <taxon>Leptidea</taxon>
    </lineage>
</organism>
<proteinExistence type="inferred from homology"/>
<keyword evidence="3" id="KW-0819">tRNA processing</keyword>
<comment type="subcellular location">
    <subcellularLocation>
        <location evidence="1">Nucleus</location>
    </subcellularLocation>
</comment>
<protein>
    <recommendedName>
        <fullName evidence="8">EKC/KEOPS complex subunit CGI121</fullName>
    </recommendedName>
</protein>
<evidence type="ECO:0000256" key="2">
    <source>
        <dbReference type="ARBA" id="ARBA00005546"/>
    </source>
</evidence>
<dbReference type="PANTHER" id="PTHR15840:SF10">
    <property type="entry name" value="EKC_KEOPS COMPLEX SUBUNIT TPRKB"/>
    <property type="match status" value="1"/>
</dbReference>
<evidence type="ECO:0000313" key="7">
    <source>
        <dbReference type="Proteomes" id="UP000324832"/>
    </source>
</evidence>
<evidence type="ECO:0000256" key="5">
    <source>
        <dbReference type="RuleBase" id="RU004398"/>
    </source>
</evidence>
<evidence type="ECO:0000256" key="4">
    <source>
        <dbReference type="ARBA" id="ARBA00023242"/>
    </source>
</evidence>
<dbReference type="EMBL" id="FZQP02002326">
    <property type="protein sequence ID" value="VVC95480.1"/>
    <property type="molecule type" value="Genomic_DNA"/>
</dbReference>
<dbReference type="Gene3D" id="3.30.2380.10">
    <property type="entry name" value="CGI121/TPRKB"/>
    <property type="match status" value="1"/>
</dbReference>
<dbReference type="AlphaFoldDB" id="A0A5E4QEG9"/>
<dbReference type="InterPro" id="IPR036504">
    <property type="entry name" value="CGI121/TPRKB_sf"/>
</dbReference>
<evidence type="ECO:0000256" key="3">
    <source>
        <dbReference type="ARBA" id="ARBA00022694"/>
    </source>
</evidence>
<dbReference type="GO" id="GO:0002949">
    <property type="term" value="P:tRNA threonylcarbamoyladenosine modification"/>
    <property type="evidence" value="ECO:0007669"/>
    <property type="project" value="TreeGrafter"/>
</dbReference>
<dbReference type="Proteomes" id="UP000324832">
    <property type="component" value="Unassembled WGS sequence"/>
</dbReference>
<keyword evidence="4 5" id="KW-0539">Nucleus</keyword>
<sequence>MSDYQYTSYLDPELKTSLKIFLFKNVNNVDDIRKNIIGGVWKCAAIKPSLVLDPFQVIVAANRAAIAEKFGNMITKTVHSEIIYNLSISKNISQSLKKFGIDQDESLLLCFLSTDDDNEFESVVKQVDGEQCPLTELSRYTDIKQVKDVYKLGSVGKDTDLLDIIVSRIVTKNFVTF</sequence>
<comment type="similarity">
    <text evidence="2 5">Belongs to the CGI121/TPRKB family.</text>
</comment>
<dbReference type="SUPFAM" id="SSF143870">
    <property type="entry name" value="PF0523-like"/>
    <property type="match status" value="1"/>
</dbReference>
<accession>A0A5E4QEG9</accession>